<dbReference type="GO" id="GO:0022857">
    <property type="term" value="F:transmembrane transporter activity"/>
    <property type="evidence" value="ECO:0007669"/>
    <property type="project" value="InterPro"/>
</dbReference>
<feature type="transmembrane region" description="Helical" evidence="5">
    <location>
        <begin position="451"/>
        <end position="469"/>
    </location>
</feature>
<feature type="domain" description="Major facilitator superfamily (MFS) profile" evidence="6">
    <location>
        <begin position="24"/>
        <end position="505"/>
    </location>
</feature>
<feature type="transmembrane region" description="Helical" evidence="5">
    <location>
        <begin position="347"/>
        <end position="369"/>
    </location>
</feature>
<feature type="transmembrane region" description="Helical" evidence="5">
    <location>
        <begin position="179"/>
        <end position="199"/>
    </location>
</feature>
<feature type="transmembrane region" description="Helical" evidence="5">
    <location>
        <begin position="401"/>
        <end position="421"/>
    </location>
</feature>
<feature type="transmembrane region" description="Helical" evidence="5">
    <location>
        <begin position="60"/>
        <end position="78"/>
    </location>
</feature>
<keyword evidence="8" id="KW-1185">Reference proteome</keyword>
<dbReference type="InterPro" id="IPR036259">
    <property type="entry name" value="MFS_trans_sf"/>
</dbReference>
<organism evidence="7 8">
    <name type="scientific">Sanguibacter gelidistatuariae</name>
    <dbReference type="NCBI Taxonomy" id="1814289"/>
    <lineage>
        <taxon>Bacteria</taxon>
        <taxon>Bacillati</taxon>
        <taxon>Actinomycetota</taxon>
        <taxon>Actinomycetes</taxon>
        <taxon>Micrococcales</taxon>
        <taxon>Sanguibacteraceae</taxon>
        <taxon>Sanguibacter</taxon>
    </lineage>
</organism>
<dbReference type="Gene3D" id="1.20.1720.10">
    <property type="entry name" value="Multidrug resistance protein D"/>
    <property type="match status" value="1"/>
</dbReference>
<dbReference type="PANTHER" id="PTHR42718:SF39">
    <property type="entry name" value="ACTINORHODIN TRANSPORTER-RELATED"/>
    <property type="match status" value="1"/>
</dbReference>
<evidence type="ECO:0000256" key="5">
    <source>
        <dbReference type="SAM" id="Phobius"/>
    </source>
</evidence>
<evidence type="ECO:0000313" key="7">
    <source>
        <dbReference type="EMBL" id="SDB93405.1"/>
    </source>
</evidence>
<gene>
    <name evidence="7" type="ORF">SAMN05216410_1014</name>
</gene>
<evidence type="ECO:0000313" key="8">
    <source>
        <dbReference type="Proteomes" id="UP000199039"/>
    </source>
</evidence>
<keyword evidence="4 5" id="KW-0472">Membrane</keyword>
<feature type="transmembrane region" description="Helical" evidence="5">
    <location>
        <begin position="115"/>
        <end position="136"/>
    </location>
</feature>
<evidence type="ECO:0000256" key="3">
    <source>
        <dbReference type="ARBA" id="ARBA00022989"/>
    </source>
</evidence>
<dbReference type="Gene3D" id="1.20.1250.20">
    <property type="entry name" value="MFS general substrate transporter like domains"/>
    <property type="match status" value="1"/>
</dbReference>
<dbReference type="SUPFAM" id="SSF103473">
    <property type="entry name" value="MFS general substrate transporter"/>
    <property type="match status" value="1"/>
</dbReference>
<dbReference type="PROSITE" id="PS50850">
    <property type="entry name" value="MFS"/>
    <property type="match status" value="1"/>
</dbReference>
<proteinExistence type="predicted"/>
<evidence type="ECO:0000256" key="1">
    <source>
        <dbReference type="ARBA" id="ARBA00004651"/>
    </source>
</evidence>
<evidence type="ECO:0000256" key="4">
    <source>
        <dbReference type="ARBA" id="ARBA00023136"/>
    </source>
</evidence>
<feature type="transmembrane region" description="Helical" evidence="5">
    <location>
        <begin position="24"/>
        <end position="48"/>
    </location>
</feature>
<dbReference type="CDD" id="cd17321">
    <property type="entry name" value="MFS_MMR_MDR_like"/>
    <property type="match status" value="1"/>
</dbReference>
<comment type="subcellular location">
    <subcellularLocation>
        <location evidence="1">Cell membrane</location>
        <topology evidence="1">Multi-pass membrane protein</topology>
    </subcellularLocation>
</comment>
<dbReference type="Pfam" id="PF07690">
    <property type="entry name" value="MFS_1"/>
    <property type="match status" value="1"/>
</dbReference>
<feature type="transmembrane region" description="Helical" evidence="5">
    <location>
        <begin position="148"/>
        <end position="173"/>
    </location>
</feature>
<protein>
    <submittedName>
        <fullName evidence="7">Major Facilitator Superfamily protein</fullName>
    </submittedName>
</protein>
<dbReference type="PANTHER" id="PTHR42718">
    <property type="entry name" value="MAJOR FACILITATOR SUPERFAMILY MULTIDRUG TRANSPORTER MFSC"/>
    <property type="match status" value="1"/>
</dbReference>
<name>A0A1G6HHJ0_9MICO</name>
<evidence type="ECO:0000256" key="2">
    <source>
        <dbReference type="ARBA" id="ARBA00022692"/>
    </source>
</evidence>
<dbReference type="InterPro" id="IPR011701">
    <property type="entry name" value="MFS"/>
</dbReference>
<keyword evidence="3 5" id="KW-1133">Transmembrane helix</keyword>
<dbReference type="RefSeq" id="WP_093181228.1">
    <property type="nucleotide sequence ID" value="NZ_FMYH01000001.1"/>
</dbReference>
<dbReference type="OrthoDB" id="7375466at2"/>
<dbReference type="Proteomes" id="UP000199039">
    <property type="component" value="Unassembled WGS sequence"/>
</dbReference>
<feature type="transmembrane region" description="Helical" evidence="5">
    <location>
        <begin position="376"/>
        <end position="395"/>
    </location>
</feature>
<dbReference type="STRING" id="1814289.SAMN05216410_1014"/>
<feature type="transmembrane region" description="Helical" evidence="5">
    <location>
        <begin position="90"/>
        <end position="109"/>
    </location>
</feature>
<feature type="transmembrane region" description="Helical" evidence="5">
    <location>
        <begin position="240"/>
        <end position="259"/>
    </location>
</feature>
<keyword evidence="2 5" id="KW-0812">Transmembrane</keyword>
<accession>A0A1G6HHJ0</accession>
<dbReference type="EMBL" id="FMYH01000001">
    <property type="protein sequence ID" value="SDB93405.1"/>
    <property type="molecule type" value="Genomic_DNA"/>
</dbReference>
<dbReference type="InterPro" id="IPR020846">
    <property type="entry name" value="MFS_dom"/>
</dbReference>
<feature type="transmembrane region" description="Helical" evidence="5">
    <location>
        <begin position="310"/>
        <end position="335"/>
    </location>
</feature>
<feature type="transmembrane region" description="Helical" evidence="5">
    <location>
        <begin position="481"/>
        <end position="501"/>
    </location>
</feature>
<reference evidence="7 8" key="1">
    <citation type="submission" date="2016-09" db="EMBL/GenBank/DDBJ databases">
        <authorList>
            <person name="Capua I."/>
            <person name="De Benedictis P."/>
            <person name="Joannis T."/>
            <person name="Lombin L.H."/>
            <person name="Cattoli G."/>
        </authorList>
    </citation>
    <scope>NUCLEOTIDE SEQUENCE [LARGE SCALE GENOMIC DNA]</scope>
    <source>
        <strain evidence="7 8">ISLP-3</strain>
    </source>
</reference>
<dbReference type="GO" id="GO:0005886">
    <property type="term" value="C:plasma membrane"/>
    <property type="evidence" value="ECO:0007669"/>
    <property type="project" value="UniProtKB-SubCell"/>
</dbReference>
<sequence length="509" mass="51734">MAAVTVRERPARLPVRTTAGERRLLIICLAVGFTTLLDQSILTVAVPSLRASLGAGTADIQWMLAGYSLAFAVALVPAGRLGDAYGRKGFLIGGVAAFSLLSVVAATATSPTVLVTARLLQGAAAGTANPQVIGLVQDHFSGWQRTRALGAYATVASFSGIIAPLIGGAILTVGGHDGAWRMVVALNIPFGLVTAALAMRWVPGRSASPAGPAPGVGEPGASRAHQASVRRGARVRLDGVGLILFALATVSLLVPVIALSGSQSWVMTTSTWLWSIAALASALAFVVWERAYHRRGGTPILLPGLARSPGFALGTLVATFWFGATLGLSLVLMLFLQEGVGLSAFEAGFVTTPGAVASGICSALSWRLVARFGRRGVTVGLWVIVISLLATTAVVTWVPVAVVAVALAAAQVLTGVAGGLVHAPNQYLTLEHAPAGANGLAAAFLQVTQRVSATICFAALGGIFLASAVPGDLGTYRGAAAVGIAVTAALVAAAALSSMLADRFGEVTR</sequence>
<evidence type="ECO:0000259" key="6">
    <source>
        <dbReference type="PROSITE" id="PS50850"/>
    </source>
</evidence>
<feature type="transmembrane region" description="Helical" evidence="5">
    <location>
        <begin position="271"/>
        <end position="289"/>
    </location>
</feature>
<dbReference type="AlphaFoldDB" id="A0A1G6HHJ0"/>